<accession>A0ABN9YLW9</accession>
<evidence type="ECO:0000313" key="7">
    <source>
        <dbReference type="Proteomes" id="UP001314261"/>
    </source>
</evidence>
<dbReference type="RefSeq" id="WP_248656836.1">
    <property type="nucleotide sequence ID" value="NZ_CAUZLR010000002.1"/>
</dbReference>
<evidence type="ECO:0000313" key="6">
    <source>
        <dbReference type="EMBL" id="CAK1231478.1"/>
    </source>
</evidence>
<keyword evidence="2" id="KW-0805">Transcription regulation</keyword>
<gene>
    <name evidence="6" type="ORF">R54839_PPFHFPJH_00453</name>
</gene>
<dbReference type="Proteomes" id="UP001314261">
    <property type="component" value="Unassembled WGS sequence"/>
</dbReference>
<name>A0ABN9YLW9_9LACO</name>
<reference evidence="6 7" key="1">
    <citation type="submission" date="2023-10" db="EMBL/GenBank/DDBJ databases">
        <authorList>
            <person name="Botero Cardona J."/>
        </authorList>
    </citation>
    <scope>NUCLEOTIDE SEQUENCE [LARGE SCALE GENOMIC DNA]</scope>
    <source>
        <strain evidence="6 7">R-54839</strain>
    </source>
</reference>
<dbReference type="InterPro" id="IPR007492">
    <property type="entry name" value="LytTR_DNA-bd_dom"/>
</dbReference>
<evidence type="ECO:0000256" key="3">
    <source>
        <dbReference type="ARBA" id="ARBA00023125"/>
    </source>
</evidence>
<dbReference type="EMBL" id="CAUZLR010000002">
    <property type="protein sequence ID" value="CAK1231478.1"/>
    <property type="molecule type" value="Genomic_DNA"/>
</dbReference>
<proteinExistence type="predicted"/>
<protein>
    <submittedName>
        <fullName evidence="6">LytR/AlgR family (LytT)</fullName>
    </submittedName>
</protein>
<comment type="caution">
    <text evidence="6">The sequence shown here is derived from an EMBL/GenBank/DDBJ whole genome shotgun (WGS) entry which is preliminary data.</text>
</comment>
<keyword evidence="3" id="KW-0238">DNA-binding</keyword>
<evidence type="ECO:0000259" key="5">
    <source>
        <dbReference type="PROSITE" id="PS50930"/>
    </source>
</evidence>
<dbReference type="PANTHER" id="PTHR37299">
    <property type="entry name" value="TRANSCRIPTIONAL REGULATOR-RELATED"/>
    <property type="match status" value="1"/>
</dbReference>
<dbReference type="PROSITE" id="PS50930">
    <property type="entry name" value="HTH_LYTTR"/>
    <property type="match status" value="1"/>
</dbReference>
<feature type="domain" description="HTH LytTR-type" evidence="5">
    <location>
        <begin position="43"/>
        <end position="147"/>
    </location>
</feature>
<keyword evidence="4" id="KW-0804">Transcription</keyword>
<keyword evidence="1" id="KW-0963">Cytoplasm</keyword>
<evidence type="ECO:0000256" key="1">
    <source>
        <dbReference type="ARBA" id="ARBA00022490"/>
    </source>
</evidence>
<evidence type="ECO:0000256" key="4">
    <source>
        <dbReference type="ARBA" id="ARBA00023163"/>
    </source>
</evidence>
<sequence length="147" mass="17631">MKVALIVDEKCQEASVLVNVPKRTLFFDHLMIKIRRLLNEQQLDVQREGELFSFEISDIDRVFTDNKNVFCMVRGEKYRIRKRIYELANLLPVDLFFQISQSEIVNRHFVEKFSLSKTGLYQVILKDGECTYASRRFMYKIKKEYFK</sequence>
<organism evidence="6 7">
    <name type="scientific">Fructobacillus fructosus</name>
    <dbReference type="NCBI Taxonomy" id="1631"/>
    <lineage>
        <taxon>Bacteria</taxon>
        <taxon>Bacillati</taxon>
        <taxon>Bacillota</taxon>
        <taxon>Bacilli</taxon>
        <taxon>Lactobacillales</taxon>
        <taxon>Lactobacillaceae</taxon>
        <taxon>Fructobacillus</taxon>
    </lineage>
</organism>
<keyword evidence="7" id="KW-1185">Reference proteome</keyword>
<dbReference type="Pfam" id="PF04397">
    <property type="entry name" value="LytTR"/>
    <property type="match status" value="1"/>
</dbReference>
<dbReference type="Gene3D" id="2.40.50.1020">
    <property type="entry name" value="LytTr DNA-binding domain"/>
    <property type="match status" value="1"/>
</dbReference>
<evidence type="ECO:0000256" key="2">
    <source>
        <dbReference type="ARBA" id="ARBA00023015"/>
    </source>
</evidence>
<dbReference type="InterPro" id="IPR046947">
    <property type="entry name" value="LytR-like"/>
</dbReference>
<dbReference type="PANTHER" id="PTHR37299:SF2">
    <property type="entry name" value="HTH LYTTR-TYPE DOMAIN-CONTAINING PROTEIN"/>
    <property type="match status" value="1"/>
</dbReference>
<dbReference type="SMART" id="SM00850">
    <property type="entry name" value="LytTR"/>
    <property type="match status" value="1"/>
</dbReference>